<dbReference type="InterPro" id="IPR050206">
    <property type="entry name" value="FtsK/SpoIIIE/SftA"/>
</dbReference>
<evidence type="ECO:0000259" key="13">
    <source>
        <dbReference type="PROSITE" id="PS50901"/>
    </source>
</evidence>
<feature type="coiled-coil region" evidence="10">
    <location>
        <begin position="66"/>
        <end position="100"/>
    </location>
</feature>
<feature type="transmembrane region" description="Helical" evidence="12">
    <location>
        <begin position="12"/>
        <end position="32"/>
    </location>
</feature>
<dbReference type="PANTHER" id="PTHR22683:SF1">
    <property type="entry name" value="TYPE VII SECRETION SYSTEM PROTEIN ESSC"/>
    <property type="match status" value="1"/>
</dbReference>
<proteinExistence type="predicted"/>
<keyword evidence="8 12" id="KW-0472">Membrane</keyword>
<dbReference type="EMBL" id="AMEM01000013">
    <property type="protein sequence ID" value="EKX91224.1"/>
    <property type="molecule type" value="Genomic_DNA"/>
</dbReference>
<dbReference type="InterPro" id="IPR002543">
    <property type="entry name" value="FtsK_dom"/>
</dbReference>
<feature type="binding site" evidence="9">
    <location>
        <begin position="1140"/>
        <end position="1147"/>
    </location>
    <ligand>
        <name>ATP</name>
        <dbReference type="ChEBI" id="CHEBI:30616"/>
    </ligand>
</feature>
<feature type="domain" description="FtsK" evidence="13">
    <location>
        <begin position="838"/>
        <end position="1029"/>
    </location>
</feature>
<dbReference type="NCBIfam" id="TIGR03924">
    <property type="entry name" value="T7SS_EccC_a"/>
    <property type="match status" value="1"/>
</dbReference>
<dbReference type="PROSITE" id="PS50901">
    <property type="entry name" value="FTSK"/>
    <property type="match status" value="3"/>
</dbReference>
<keyword evidence="10" id="KW-0175">Coiled coil</keyword>
<evidence type="ECO:0000256" key="6">
    <source>
        <dbReference type="ARBA" id="ARBA00022840"/>
    </source>
</evidence>
<evidence type="ECO:0000256" key="4">
    <source>
        <dbReference type="ARBA" id="ARBA00022737"/>
    </source>
</evidence>
<evidence type="ECO:0000256" key="10">
    <source>
        <dbReference type="SAM" id="Coils"/>
    </source>
</evidence>
<reference evidence="14 15" key="1">
    <citation type="submission" date="2012-05" db="EMBL/GenBank/DDBJ databases">
        <authorList>
            <person name="Weinstock G."/>
            <person name="Sodergren E."/>
            <person name="Lobos E.A."/>
            <person name="Fulton L."/>
            <person name="Fulton R."/>
            <person name="Courtney L."/>
            <person name="Fronick C."/>
            <person name="O'Laughlin M."/>
            <person name="Godfrey J."/>
            <person name="Wilson R.M."/>
            <person name="Miner T."/>
            <person name="Farmer C."/>
            <person name="Delehaunty K."/>
            <person name="Cordes M."/>
            <person name="Minx P."/>
            <person name="Tomlinson C."/>
            <person name="Chen J."/>
            <person name="Wollam A."/>
            <person name="Pepin K.H."/>
            <person name="Bhonagiri V."/>
            <person name="Zhang X."/>
            <person name="Suruliraj S."/>
            <person name="Warren W."/>
            <person name="Mitreva M."/>
            <person name="Mardis E.R."/>
            <person name="Wilson R.K."/>
        </authorList>
    </citation>
    <scope>NUCLEOTIDE SEQUENCE [LARGE SCALE GENOMIC DNA]</scope>
    <source>
        <strain evidence="14 15">F0235</strain>
    </source>
</reference>
<keyword evidence="3 12" id="KW-0812">Transmembrane</keyword>
<feature type="domain" description="FtsK" evidence="13">
    <location>
        <begin position="477"/>
        <end position="677"/>
    </location>
</feature>
<keyword evidence="2" id="KW-1003">Cell membrane</keyword>
<evidence type="ECO:0000256" key="3">
    <source>
        <dbReference type="ARBA" id="ARBA00022692"/>
    </source>
</evidence>
<dbReference type="InterPro" id="IPR023836">
    <property type="entry name" value="EccCa-like_Actinobacteria"/>
</dbReference>
<gene>
    <name evidence="14" type="ORF">HMPREF9997_00827</name>
</gene>
<dbReference type="PATRIC" id="fig|1035195.3.peg.741"/>
<protein>
    <submittedName>
        <fullName evidence="14">Type VII secretion protein EccCa</fullName>
    </submittedName>
</protein>
<dbReference type="PANTHER" id="PTHR22683">
    <property type="entry name" value="SPORULATION PROTEIN RELATED"/>
    <property type="match status" value="1"/>
</dbReference>
<dbReference type="SMART" id="SM00382">
    <property type="entry name" value="AAA"/>
    <property type="match status" value="3"/>
</dbReference>
<feature type="binding site" evidence="9">
    <location>
        <begin position="856"/>
        <end position="863"/>
    </location>
    <ligand>
        <name>ATP</name>
        <dbReference type="ChEBI" id="CHEBI:30616"/>
    </ligand>
</feature>
<dbReference type="eggNOG" id="COG1674">
    <property type="taxonomic scope" value="Bacteria"/>
</dbReference>
<evidence type="ECO:0000256" key="12">
    <source>
        <dbReference type="SAM" id="Phobius"/>
    </source>
</evidence>
<evidence type="ECO:0000313" key="14">
    <source>
        <dbReference type="EMBL" id="EKX91224.1"/>
    </source>
</evidence>
<keyword evidence="5 9" id="KW-0547">Nucleotide-binding</keyword>
<feature type="transmembrane region" description="Helical" evidence="12">
    <location>
        <begin position="38"/>
        <end position="59"/>
    </location>
</feature>
<keyword evidence="7 12" id="KW-1133">Transmembrane helix</keyword>
<keyword evidence="15" id="KW-1185">Reference proteome</keyword>
<feature type="domain" description="FtsK" evidence="13">
    <location>
        <begin position="1122"/>
        <end position="1306"/>
    </location>
</feature>
<evidence type="ECO:0000313" key="15">
    <source>
        <dbReference type="Proteomes" id="UP000010445"/>
    </source>
</evidence>
<evidence type="ECO:0000256" key="2">
    <source>
        <dbReference type="ARBA" id="ARBA00022475"/>
    </source>
</evidence>
<dbReference type="Gene3D" id="3.40.50.300">
    <property type="entry name" value="P-loop containing nucleotide triphosphate hydrolases"/>
    <property type="match status" value="4"/>
</dbReference>
<dbReference type="HOGENOM" id="CLU_003134_1_0_11"/>
<feature type="region of interest" description="Disordered" evidence="11">
    <location>
        <begin position="341"/>
        <end position="361"/>
    </location>
</feature>
<dbReference type="GO" id="GO:0003677">
    <property type="term" value="F:DNA binding"/>
    <property type="evidence" value="ECO:0007669"/>
    <property type="project" value="InterPro"/>
</dbReference>
<evidence type="ECO:0000256" key="1">
    <source>
        <dbReference type="ARBA" id="ARBA00004651"/>
    </source>
</evidence>
<dbReference type="Proteomes" id="UP000010445">
    <property type="component" value="Unassembled WGS sequence"/>
</dbReference>
<feature type="binding site" evidence="9">
    <location>
        <begin position="500"/>
        <end position="507"/>
    </location>
    <ligand>
        <name>ATP</name>
        <dbReference type="ChEBI" id="CHEBI:30616"/>
    </ligand>
</feature>
<evidence type="ECO:0000256" key="11">
    <source>
        <dbReference type="SAM" id="MobiDB-lite"/>
    </source>
</evidence>
<dbReference type="InterPro" id="IPR027417">
    <property type="entry name" value="P-loop_NTPase"/>
</dbReference>
<dbReference type="InterPro" id="IPR003593">
    <property type="entry name" value="AAA+_ATPase"/>
</dbReference>
<accession>L1MJV1</accession>
<comment type="subcellular location">
    <subcellularLocation>
        <location evidence="1">Cell membrane</location>
        <topology evidence="1">Multi-pass membrane protein</topology>
    </subcellularLocation>
</comment>
<dbReference type="InterPro" id="IPR023837">
    <property type="entry name" value="EccCb-like_Actinobacteria"/>
</dbReference>
<evidence type="ECO:0000256" key="8">
    <source>
        <dbReference type="ARBA" id="ARBA00023136"/>
    </source>
</evidence>
<dbReference type="STRING" id="1035195.HMPREF9997_00827"/>
<keyword evidence="4" id="KW-0677">Repeat</keyword>
<comment type="caution">
    <text evidence="14">The sequence shown here is derived from an EMBL/GenBank/DDBJ whole genome shotgun (WGS) entry which is preliminary data.</text>
</comment>
<dbReference type="NCBIfam" id="TIGR03925">
    <property type="entry name" value="T7SS_EccC_b"/>
    <property type="match status" value="1"/>
</dbReference>
<dbReference type="GO" id="GO:0005524">
    <property type="term" value="F:ATP binding"/>
    <property type="evidence" value="ECO:0007669"/>
    <property type="project" value="UniProtKB-UniRule"/>
</dbReference>
<dbReference type="SUPFAM" id="SSF52540">
    <property type="entry name" value="P-loop containing nucleoside triphosphate hydrolases"/>
    <property type="match status" value="3"/>
</dbReference>
<dbReference type="Pfam" id="PF01580">
    <property type="entry name" value="FtsK_SpoIIIE"/>
    <property type="match status" value="3"/>
</dbReference>
<evidence type="ECO:0000256" key="5">
    <source>
        <dbReference type="ARBA" id="ARBA00022741"/>
    </source>
</evidence>
<dbReference type="GO" id="GO:0005886">
    <property type="term" value="C:plasma membrane"/>
    <property type="evidence" value="ECO:0007669"/>
    <property type="project" value="UniProtKB-SubCell"/>
</dbReference>
<evidence type="ECO:0000256" key="9">
    <source>
        <dbReference type="PROSITE-ProRule" id="PRU00289"/>
    </source>
</evidence>
<evidence type="ECO:0000256" key="7">
    <source>
        <dbReference type="ARBA" id="ARBA00022989"/>
    </source>
</evidence>
<organism evidence="14 15">
    <name type="scientific">Corynebacterium durum F0235</name>
    <dbReference type="NCBI Taxonomy" id="1035195"/>
    <lineage>
        <taxon>Bacteria</taxon>
        <taxon>Bacillati</taxon>
        <taxon>Actinomycetota</taxon>
        <taxon>Actinomycetes</taxon>
        <taxon>Mycobacteriales</taxon>
        <taxon>Corynebacteriaceae</taxon>
        <taxon>Corynebacterium</taxon>
    </lineage>
</organism>
<name>L1MJV1_9CORY</name>
<sequence length="1339" mass="146378">MPTIRAGGGGGSGALKAVLPVVAGMGMVLMMFSSGNPIRMAVGVAMLVVVLITAGGALLRAKTGPRKQAEDSRERFLEHLEEQEDTIRDLAEEQREQSALRNPAPGALSDVIRQPHRLWERRPSDEDFLVVRLGVGTGDLACGVTVRPAGDPMLVPEPISQAHLDRMLKRCSTIDDLPIAVPLHGTVSLIGPHDVTANAIRALLLQVAVLHAPDDLRLHLALPLSGGEDTGRWALWLPHILDDHRFDGPIGLRGASTDEDSAEALISELDERREEMTAKGKTRMIQVERPHLIVVVDMESDHGRFVMSKLAEVEDLEKARITIISTATMQRMEPSHVDVRVSFGQGKKQRRKGASKSTDDKHTLDDAALAFSVQLLDRGVVGEPEEGAKGFPQRLLYGGYKGTADVVNPRLAEATARELSPLRLVEDAIPDAPLEKTITLDRLLGIADFNTYDIDALWAPRSVEDFLNVPYGVDSTGGPVSLDIKESALNGMGPHGLCVGATGSGKSEVLRTIVLGQAICHHPDMLSLVLVDYKGGATFAGLEALPHTAAIVDNLEDGAGLVDRLHDSILGEIQRRQRVLQAAGNLPNVGEYNKLRNKGEVTDPLPHLFVVIDEFGELLAAKPEFIDLFVQIGRIGRSIGVHLMLASQRLEEGRLRGLESYLSYRLGLRTFSAQESRAAIGSPDAHELPPIPGSGLLKVDPDIFERFKAAYVSGPYVATAREADRSLPPVAMPLELLNTTEHWLQQREEEYRLEREMQAAMAGRNNDERITLEVVVDRLRTAAEKTRQIWLPPLPERLGLEQVLGRAHLTSDKGLQVEREAYLEFPLGIKDKPMEQWQGPMTISLAGSGGNMAILGSPQSGKSTVLRTLITSAALTHTPEEVNFFIVDMSGSGLSYLEKLPHVGGVASRLEEEKLSRLIAEMKNWLHQREELFSQYKIDGAEQMREMHRNGRIPELVASDIFLVVDGWSSFRQDFDMLAEIVQTIAQRGLGFGIHVIFVSGRWADFRLQLQAVIGTKVEMHLNDPIDSIIGRRAMIGMKGAPVGRALSMDELYSQICLPTFDQPDVIRDNTIEGVVAAIADAWQGGGAPAVRMLPELVTYEQMRTDYDSAPAAIVGIAEADLGPVQFDLDGGQRHIIVVGDSQTGKTSTLRALISEALIGKKANEVMFGMFDMRRNLLGFVPPDFLGDYAGTASAAKTLVEGIRLELERRLPPSDVTVEQLRNRSWWSGPEIYIVVDDFDMIEGNNNPLKPLVPFLAQAADIGLHVIIARRAAGIGRSSYEPVLQGLKDAGANGILLSGDRQEGQVWPGVYLQRLPAGRANWGGKSGKKHLVQLAFHPR</sequence>
<keyword evidence="6 9" id="KW-0067">ATP-binding</keyword>